<evidence type="ECO:0000256" key="4">
    <source>
        <dbReference type="ARBA" id="ARBA00023136"/>
    </source>
</evidence>
<keyword evidence="3 5" id="KW-1133">Transmembrane helix</keyword>
<keyword evidence="4 5" id="KW-0472">Membrane</keyword>
<gene>
    <name evidence="6" type="ORF">K4G66_02285</name>
</gene>
<dbReference type="InterPro" id="IPR023271">
    <property type="entry name" value="Aquaporin-like"/>
</dbReference>
<name>A0AA49GMH6_9BACT</name>
<evidence type="ECO:0000256" key="2">
    <source>
        <dbReference type="ARBA" id="ARBA00022692"/>
    </source>
</evidence>
<evidence type="ECO:0000256" key="5">
    <source>
        <dbReference type="SAM" id="Phobius"/>
    </source>
</evidence>
<dbReference type="AlphaFoldDB" id="A0AA49GMH6"/>
<evidence type="ECO:0000313" key="6">
    <source>
        <dbReference type="EMBL" id="WKN37537.1"/>
    </source>
</evidence>
<dbReference type="EMBL" id="CP120682">
    <property type="protein sequence ID" value="WKN37537.1"/>
    <property type="molecule type" value="Genomic_DNA"/>
</dbReference>
<protein>
    <submittedName>
        <fullName evidence="6">Formate/nitrite transporter family protein</fullName>
    </submittedName>
</protein>
<feature type="transmembrane region" description="Helical" evidence="5">
    <location>
        <begin position="137"/>
        <end position="161"/>
    </location>
</feature>
<keyword evidence="2 5" id="KW-0812">Transmembrane</keyword>
<dbReference type="GO" id="GO:0005886">
    <property type="term" value="C:plasma membrane"/>
    <property type="evidence" value="ECO:0007669"/>
    <property type="project" value="TreeGrafter"/>
</dbReference>
<feature type="transmembrane region" description="Helical" evidence="5">
    <location>
        <begin position="254"/>
        <end position="276"/>
    </location>
</feature>
<dbReference type="Gene3D" id="1.20.1080.10">
    <property type="entry name" value="Glycerol uptake facilitator protein"/>
    <property type="match status" value="1"/>
</dbReference>
<feature type="transmembrane region" description="Helical" evidence="5">
    <location>
        <begin position="181"/>
        <end position="202"/>
    </location>
</feature>
<feature type="transmembrane region" description="Helical" evidence="5">
    <location>
        <begin position="90"/>
        <end position="107"/>
    </location>
</feature>
<dbReference type="PANTHER" id="PTHR30520:SF2">
    <property type="entry name" value="INNER MEMBRANE PROTEIN YFDC"/>
    <property type="match status" value="1"/>
</dbReference>
<dbReference type="GO" id="GO:0015499">
    <property type="term" value="F:formate transmembrane transporter activity"/>
    <property type="evidence" value="ECO:0007669"/>
    <property type="project" value="TreeGrafter"/>
</dbReference>
<evidence type="ECO:0000256" key="1">
    <source>
        <dbReference type="ARBA" id="ARBA00004141"/>
    </source>
</evidence>
<evidence type="ECO:0000256" key="3">
    <source>
        <dbReference type="ARBA" id="ARBA00022989"/>
    </source>
</evidence>
<dbReference type="Pfam" id="PF01226">
    <property type="entry name" value="Form_Nir_trans"/>
    <property type="match status" value="1"/>
</dbReference>
<dbReference type="InterPro" id="IPR000292">
    <property type="entry name" value="For/NO2_transpt"/>
</dbReference>
<reference evidence="6" key="1">
    <citation type="journal article" date="2023" name="Comput. Struct. Biotechnol. J.">
        <title>Discovery of a novel marine Bacteroidetes with a rich repertoire of carbohydrate-active enzymes.</title>
        <authorList>
            <person name="Chen B."/>
            <person name="Liu G."/>
            <person name="Chen Q."/>
            <person name="Wang H."/>
            <person name="Liu L."/>
            <person name="Tang K."/>
        </authorList>
    </citation>
    <scope>NUCLEOTIDE SEQUENCE</scope>
    <source>
        <strain evidence="6">TK19036</strain>
    </source>
</reference>
<reference evidence="6" key="2">
    <citation type="journal article" date="2024" name="Antonie Van Leeuwenhoek">
        <title>Roseihalotalea indica gen. nov., sp. nov., a halophilic Bacteroidetes from mesopelagic Southwest Indian Ocean with higher carbohydrate metabolic potential.</title>
        <authorList>
            <person name="Chen B."/>
            <person name="Zhang M."/>
            <person name="Lin D."/>
            <person name="Ye J."/>
            <person name="Tang K."/>
        </authorList>
    </citation>
    <scope>NUCLEOTIDE SEQUENCE</scope>
    <source>
        <strain evidence="6">TK19036</strain>
    </source>
</reference>
<feature type="transmembrane region" description="Helical" evidence="5">
    <location>
        <begin position="55"/>
        <end position="78"/>
    </location>
</feature>
<organism evidence="6">
    <name type="scientific">Roseihalotalea indica</name>
    <dbReference type="NCBI Taxonomy" id="2867963"/>
    <lineage>
        <taxon>Bacteria</taxon>
        <taxon>Pseudomonadati</taxon>
        <taxon>Bacteroidota</taxon>
        <taxon>Cytophagia</taxon>
        <taxon>Cytophagales</taxon>
        <taxon>Catalimonadaceae</taxon>
        <taxon>Roseihalotalea</taxon>
    </lineage>
</organism>
<proteinExistence type="predicted"/>
<sequence length="295" mass="32896">MKKEGDILEDQVLPDGSVDAVEKEAEENDQPKAGNTILKEQIQMALIEYRRHNKALFFSSFSGGLEIGFSLLLMGVLYTMFQGHLSEPGLEFALAFAYPIGFIFVILGRSELFTEHTTLAVLPVLNRSVRISHLLELWGVIFIGNLLGGYLFAFLLTRMGTAMELISVDAFVHLAEKMLRFNWWITLGSAIFAGWLMGLLSWLNSSSRETISRIFIIILVTATIGLAGLHHSIVGSIEVFAGFISSPEIALSDYLFFQLWATLGNIIGGTVFVAIVKYSHLGKETFIHKHHFHDE</sequence>
<dbReference type="PANTHER" id="PTHR30520">
    <property type="entry name" value="FORMATE TRANSPORTER-RELATED"/>
    <property type="match status" value="1"/>
</dbReference>
<feature type="transmembrane region" description="Helical" evidence="5">
    <location>
        <begin position="214"/>
        <end position="234"/>
    </location>
</feature>
<comment type="subcellular location">
    <subcellularLocation>
        <location evidence="1">Membrane</location>
        <topology evidence="1">Multi-pass membrane protein</topology>
    </subcellularLocation>
</comment>
<accession>A0AA49GMH6</accession>